<proteinExistence type="predicted"/>
<accession>A0A139WGN9</accession>
<feature type="transmembrane region" description="Helical" evidence="1">
    <location>
        <begin position="14"/>
        <end position="36"/>
    </location>
</feature>
<organism evidence="2 3">
    <name type="scientific">Tribolium castaneum</name>
    <name type="common">Red flour beetle</name>
    <dbReference type="NCBI Taxonomy" id="7070"/>
    <lineage>
        <taxon>Eukaryota</taxon>
        <taxon>Metazoa</taxon>
        <taxon>Ecdysozoa</taxon>
        <taxon>Arthropoda</taxon>
        <taxon>Hexapoda</taxon>
        <taxon>Insecta</taxon>
        <taxon>Pterygota</taxon>
        <taxon>Neoptera</taxon>
        <taxon>Endopterygota</taxon>
        <taxon>Coleoptera</taxon>
        <taxon>Polyphaga</taxon>
        <taxon>Cucujiformia</taxon>
        <taxon>Tenebrionidae</taxon>
        <taxon>Tenebrionidae incertae sedis</taxon>
        <taxon>Tribolium</taxon>
    </lineage>
</organism>
<sequence>MTNLCVYNTVLSDALYWSILLYLVAVFLLIWVRYCVQFTILCPFSNTQIHCSYIPQYPSNSCICASCAMNKNNTGLFCCKRKHKFYVKIHC</sequence>
<reference evidence="2 3" key="1">
    <citation type="journal article" date="2008" name="Nature">
        <title>The genome of the model beetle and pest Tribolium castaneum.</title>
        <authorList>
            <consortium name="Tribolium Genome Sequencing Consortium"/>
            <person name="Richards S."/>
            <person name="Gibbs R.A."/>
            <person name="Weinstock G.M."/>
            <person name="Brown S.J."/>
            <person name="Denell R."/>
            <person name="Beeman R.W."/>
            <person name="Gibbs R."/>
            <person name="Beeman R.W."/>
            <person name="Brown S.J."/>
            <person name="Bucher G."/>
            <person name="Friedrich M."/>
            <person name="Grimmelikhuijzen C.J."/>
            <person name="Klingler M."/>
            <person name="Lorenzen M."/>
            <person name="Richards S."/>
            <person name="Roth S."/>
            <person name="Schroder R."/>
            <person name="Tautz D."/>
            <person name="Zdobnov E.M."/>
            <person name="Muzny D."/>
            <person name="Gibbs R.A."/>
            <person name="Weinstock G.M."/>
            <person name="Attaway T."/>
            <person name="Bell S."/>
            <person name="Buhay C.J."/>
            <person name="Chandrabose M.N."/>
            <person name="Chavez D."/>
            <person name="Clerk-Blankenburg K.P."/>
            <person name="Cree A."/>
            <person name="Dao M."/>
            <person name="Davis C."/>
            <person name="Chacko J."/>
            <person name="Dinh H."/>
            <person name="Dugan-Rocha S."/>
            <person name="Fowler G."/>
            <person name="Garner T.T."/>
            <person name="Garnes J."/>
            <person name="Gnirke A."/>
            <person name="Hawes A."/>
            <person name="Hernandez J."/>
            <person name="Hines S."/>
            <person name="Holder M."/>
            <person name="Hume J."/>
            <person name="Jhangiani S.N."/>
            <person name="Joshi V."/>
            <person name="Khan Z.M."/>
            <person name="Jackson L."/>
            <person name="Kovar C."/>
            <person name="Kowis A."/>
            <person name="Lee S."/>
            <person name="Lewis L.R."/>
            <person name="Margolis J."/>
            <person name="Morgan M."/>
            <person name="Nazareth L.V."/>
            <person name="Nguyen N."/>
            <person name="Okwuonu G."/>
            <person name="Parker D."/>
            <person name="Richards S."/>
            <person name="Ruiz S.J."/>
            <person name="Santibanez J."/>
            <person name="Savard J."/>
            <person name="Scherer S.E."/>
            <person name="Schneider B."/>
            <person name="Sodergren E."/>
            <person name="Tautz D."/>
            <person name="Vattahil S."/>
            <person name="Villasana D."/>
            <person name="White C.S."/>
            <person name="Wright R."/>
            <person name="Park Y."/>
            <person name="Beeman R.W."/>
            <person name="Lord J."/>
            <person name="Oppert B."/>
            <person name="Lorenzen M."/>
            <person name="Brown S."/>
            <person name="Wang L."/>
            <person name="Savard J."/>
            <person name="Tautz D."/>
            <person name="Richards S."/>
            <person name="Weinstock G."/>
            <person name="Gibbs R.A."/>
            <person name="Liu Y."/>
            <person name="Worley K."/>
            <person name="Weinstock G."/>
            <person name="Elsik C.G."/>
            <person name="Reese J.T."/>
            <person name="Elhaik E."/>
            <person name="Landan G."/>
            <person name="Graur D."/>
            <person name="Arensburger P."/>
            <person name="Atkinson P."/>
            <person name="Beeman R.W."/>
            <person name="Beidler J."/>
            <person name="Brown S.J."/>
            <person name="Demuth J.P."/>
            <person name="Drury D.W."/>
            <person name="Du Y.Z."/>
            <person name="Fujiwara H."/>
            <person name="Lorenzen M."/>
            <person name="Maselli V."/>
            <person name="Osanai M."/>
            <person name="Park Y."/>
            <person name="Robertson H.M."/>
            <person name="Tu Z."/>
            <person name="Wang J.J."/>
            <person name="Wang S."/>
            <person name="Richards S."/>
            <person name="Song H."/>
            <person name="Zhang L."/>
            <person name="Sodergren E."/>
            <person name="Werner D."/>
            <person name="Stanke M."/>
            <person name="Morgenstern B."/>
            <person name="Solovyev V."/>
            <person name="Kosarev P."/>
            <person name="Brown G."/>
            <person name="Chen H.C."/>
            <person name="Ermolaeva O."/>
            <person name="Hlavina W."/>
            <person name="Kapustin Y."/>
            <person name="Kiryutin B."/>
            <person name="Kitts P."/>
            <person name="Maglott D."/>
            <person name="Pruitt K."/>
            <person name="Sapojnikov V."/>
            <person name="Souvorov A."/>
            <person name="Mackey A.J."/>
            <person name="Waterhouse R.M."/>
            <person name="Wyder S."/>
            <person name="Zdobnov E.M."/>
            <person name="Zdobnov E.M."/>
            <person name="Wyder S."/>
            <person name="Kriventseva E.V."/>
            <person name="Kadowaki T."/>
            <person name="Bork P."/>
            <person name="Aranda M."/>
            <person name="Bao R."/>
            <person name="Beermann A."/>
            <person name="Berns N."/>
            <person name="Bolognesi R."/>
            <person name="Bonneton F."/>
            <person name="Bopp D."/>
            <person name="Brown S.J."/>
            <person name="Bucher G."/>
            <person name="Butts T."/>
            <person name="Chaumot A."/>
            <person name="Denell R.E."/>
            <person name="Ferrier D.E."/>
            <person name="Friedrich M."/>
            <person name="Gordon C.M."/>
            <person name="Jindra M."/>
            <person name="Klingler M."/>
            <person name="Lan Q."/>
            <person name="Lattorff H.M."/>
            <person name="Laudet V."/>
            <person name="von Levetsow C."/>
            <person name="Liu Z."/>
            <person name="Lutz R."/>
            <person name="Lynch J.A."/>
            <person name="da Fonseca R.N."/>
            <person name="Posnien N."/>
            <person name="Reuter R."/>
            <person name="Roth S."/>
            <person name="Savard J."/>
            <person name="Schinko J.B."/>
            <person name="Schmitt C."/>
            <person name="Schoppmeier M."/>
            <person name="Schroder R."/>
            <person name="Shippy T.D."/>
            <person name="Simonnet F."/>
            <person name="Marques-Souza H."/>
            <person name="Tautz D."/>
            <person name="Tomoyasu Y."/>
            <person name="Trauner J."/>
            <person name="Van der Zee M."/>
            <person name="Vervoort M."/>
            <person name="Wittkopp N."/>
            <person name="Wimmer E.A."/>
            <person name="Yang X."/>
            <person name="Jones A.K."/>
            <person name="Sattelle D.B."/>
            <person name="Ebert P.R."/>
            <person name="Nelson D."/>
            <person name="Scott J.G."/>
            <person name="Beeman R.W."/>
            <person name="Muthukrishnan S."/>
            <person name="Kramer K.J."/>
            <person name="Arakane Y."/>
            <person name="Beeman R.W."/>
            <person name="Zhu Q."/>
            <person name="Hogenkamp D."/>
            <person name="Dixit R."/>
            <person name="Oppert B."/>
            <person name="Jiang H."/>
            <person name="Zou Z."/>
            <person name="Marshall J."/>
            <person name="Elpidina E."/>
            <person name="Vinokurov K."/>
            <person name="Oppert C."/>
            <person name="Zou Z."/>
            <person name="Evans J."/>
            <person name="Lu Z."/>
            <person name="Zhao P."/>
            <person name="Sumathipala N."/>
            <person name="Altincicek B."/>
            <person name="Vilcinskas A."/>
            <person name="Williams M."/>
            <person name="Hultmark D."/>
            <person name="Hetru C."/>
            <person name="Jiang H."/>
            <person name="Grimmelikhuijzen C.J."/>
            <person name="Hauser F."/>
            <person name="Cazzamali G."/>
            <person name="Williamson M."/>
            <person name="Park Y."/>
            <person name="Li B."/>
            <person name="Tanaka Y."/>
            <person name="Predel R."/>
            <person name="Neupert S."/>
            <person name="Schachtner J."/>
            <person name="Verleyen P."/>
            <person name="Raible F."/>
            <person name="Bork P."/>
            <person name="Friedrich M."/>
            <person name="Walden K.K."/>
            <person name="Robertson H.M."/>
            <person name="Angeli S."/>
            <person name="Foret S."/>
            <person name="Bucher G."/>
            <person name="Schuetz S."/>
            <person name="Maleszka R."/>
            <person name="Wimmer E.A."/>
            <person name="Beeman R.W."/>
            <person name="Lorenzen M."/>
            <person name="Tomoyasu Y."/>
            <person name="Miller S.C."/>
            <person name="Grossmann D."/>
            <person name="Bucher G."/>
        </authorList>
    </citation>
    <scope>NUCLEOTIDE SEQUENCE [LARGE SCALE GENOMIC DNA]</scope>
    <source>
        <strain evidence="2 3">Georgia GA2</strain>
    </source>
</reference>
<keyword evidence="1" id="KW-0812">Transmembrane</keyword>
<gene>
    <name evidence="2" type="primary">AUGUSTUS-3.0.2_33381</name>
    <name evidence="2" type="ORF">TcasGA2_TC033381</name>
</gene>
<dbReference type="AlphaFoldDB" id="A0A139WGN9"/>
<dbReference type="InParanoid" id="A0A139WGN9"/>
<keyword evidence="3" id="KW-1185">Reference proteome</keyword>
<evidence type="ECO:0000256" key="1">
    <source>
        <dbReference type="SAM" id="Phobius"/>
    </source>
</evidence>
<evidence type="ECO:0000313" key="2">
    <source>
        <dbReference type="EMBL" id="KYB27059.1"/>
    </source>
</evidence>
<dbReference type="EMBL" id="KQ971345">
    <property type="protein sequence ID" value="KYB27059.1"/>
    <property type="molecule type" value="Genomic_DNA"/>
</dbReference>
<name>A0A139WGN9_TRICA</name>
<evidence type="ECO:0000313" key="3">
    <source>
        <dbReference type="Proteomes" id="UP000007266"/>
    </source>
</evidence>
<dbReference type="Proteomes" id="UP000007266">
    <property type="component" value="Linkage group 6"/>
</dbReference>
<protein>
    <submittedName>
        <fullName evidence="2">Uncharacterized protein</fullName>
    </submittedName>
</protein>
<reference evidence="2 3" key="2">
    <citation type="journal article" date="2010" name="Nucleic Acids Res.">
        <title>BeetleBase in 2010: revisions to provide comprehensive genomic information for Tribolium castaneum.</title>
        <authorList>
            <person name="Kim H.S."/>
            <person name="Murphy T."/>
            <person name="Xia J."/>
            <person name="Caragea D."/>
            <person name="Park Y."/>
            <person name="Beeman R.W."/>
            <person name="Lorenzen M.D."/>
            <person name="Butcher S."/>
            <person name="Manak J.R."/>
            <person name="Brown S.J."/>
        </authorList>
    </citation>
    <scope>GENOME REANNOTATION</scope>
    <source>
        <strain evidence="2 3">Georgia GA2</strain>
    </source>
</reference>
<keyword evidence="1" id="KW-1133">Transmembrane helix</keyword>
<keyword evidence="1" id="KW-0472">Membrane</keyword>